<gene>
    <name evidence="1" type="ORF">FOB82_01645</name>
</gene>
<dbReference type="Proteomes" id="UP000426857">
    <property type="component" value="Chromosome"/>
</dbReference>
<evidence type="ECO:0000313" key="1">
    <source>
        <dbReference type="EMBL" id="QGS33842.1"/>
    </source>
</evidence>
<evidence type="ECO:0000313" key="2">
    <source>
        <dbReference type="Proteomes" id="UP000426857"/>
    </source>
</evidence>
<sequence>MHVNEAEGGGAVPELGSLEQQARRLVDVGALAAAVGRLTDKELFDAVAGLEDTAPVGSLLVVSEAVLPASALAPLLRLPDPAGEEDLPGFIVEDMVDVDAFAPTAVTMPESVVYAVADPGRGDELRNASPAEALEDMAAVGREPMTLAEGIHWVLQAPAALGRNTCFMTIASRKPKPGKTATFDSRTPALWISNGTGRDGAQRKNAPKVGWCWWNNRHTWLGFASTTGRIG</sequence>
<dbReference type="AlphaFoldDB" id="A0A6B8TJZ0"/>
<accession>A0A6B8TJZ0</accession>
<organism evidence="1 2">
    <name type="scientific">Corynebacterium xerosis</name>
    <dbReference type="NCBI Taxonomy" id="1725"/>
    <lineage>
        <taxon>Bacteria</taxon>
        <taxon>Bacillati</taxon>
        <taxon>Actinomycetota</taxon>
        <taxon>Actinomycetes</taxon>
        <taxon>Mycobacteriales</taxon>
        <taxon>Corynebacteriaceae</taxon>
        <taxon>Corynebacterium</taxon>
    </lineage>
</organism>
<proteinExistence type="predicted"/>
<name>A0A6B8TJZ0_9CORY</name>
<dbReference type="KEGG" id="cxe:FOB82_01645"/>
<dbReference type="EMBL" id="CP046322">
    <property type="protein sequence ID" value="QGS33842.1"/>
    <property type="molecule type" value="Genomic_DNA"/>
</dbReference>
<reference evidence="1 2" key="1">
    <citation type="submission" date="2019-11" db="EMBL/GenBank/DDBJ databases">
        <title>FDA dAtabase for Regulatory Grade micrObial Sequences (FDA-ARGOS): Supporting development and validation of Infectious Disease Dx tests.</title>
        <authorList>
            <person name="Kerrigan L."/>
            <person name="Long C."/>
            <person name="Tallon L."/>
            <person name="Sadzewicz L."/>
            <person name="Vavikolanu K."/>
            <person name="Mehta A."/>
            <person name="Aluvathingal J."/>
            <person name="Nadendla S."/>
            <person name="Yan Y."/>
            <person name="Sichtig H."/>
        </authorList>
    </citation>
    <scope>NUCLEOTIDE SEQUENCE [LARGE SCALE GENOMIC DNA]</scope>
    <source>
        <strain evidence="1 2">FDAARGOS_674</strain>
    </source>
</reference>
<protein>
    <submittedName>
        <fullName evidence="1">Uncharacterized protein</fullName>
    </submittedName>
</protein>
<dbReference type="Pfam" id="PF18959">
    <property type="entry name" value="DUF5701"/>
    <property type="match status" value="1"/>
</dbReference>
<dbReference type="InterPro" id="IPR043755">
    <property type="entry name" value="DUF5701"/>
</dbReference>